<dbReference type="Pfam" id="PF08030">
    <property type="entry name" value="NAD_binding_6"/>
    <property type="match status" value="1"/>
</dbReference>
<dbReference type="InterPro" id="IPR039261">
    <property type="entry name" value="FNR_nucleotide-bd"/>
</dbReference>
<dbReference type="Gene3D" id="3.40.50.80">
    <property type="entry name" value="Nucleotide-binding domain of ferredoxin-NADP reductase (FNR) module"/>
    <property type="match status" value="1"/>
</dbReference>
<dbReference type="InterPro" id="IPR017938">
    <property type="entry name" value="Riboflavin_synthase-like_b-brl"/>
</dbReference>
<evidence type="ECO:0000256" key="7">
    <source>
        <dbReference type="ARBA" id="ARBA00023136"/>
    </source>
</evidence>
<keyword evidence="11" id="KW-1185">Reference proteome</keyword>
<feature type="transmembrane region" description="Helical" evidence="8">
    <location>
        <begin position="20"/>
        <end position="43"/>
    </location>
</feature>
<keyword evidence="2 8" id="KW-0812">Transmembrane</keyword>
<feature type="transmembrane region" description="Helical" evidence="8">
    <location>
        <begin position="187"/>
        <end position="207"/>
    </location>
</feature>
<keyword evidence="4 8" id="KW-1133">Transmembrane helix</keyword>
<comment type="caution">
    <text evidence="10">The sequence shown here is derived from an EMBL/GenBank/DDBJ whole genome shotgun (WGS) entry which is preliminary data.</text>
</comment>
<evidence type="ECO:0000256" key="1">
    <source>
        <dbReference type="ARBA" id="ARBA00004141"/>
    </source>
</evidence>
<evidence type="ECO:0000259" key="9">
    <source>
        <dbReference type="PROSITE" id="PS51384"/>
    </source>
</evidence>
<sequence length="547" mass="61041">MVSASMFKPIIDDQYTAAKAYFLCVIGMLFFESMLHLPSYLLLRYRKGRPALRSKKHSKLRTAIHKLVALPSAIPFITHNNLPILLRVSVFTLLNFLWGWNKFLYTTNYQLYGWLTIANGGLGLLFGSRSNLFATLARIPSSVLLMYHRWIGLATFVHATLHVSLIIQHYVKTNQFAIASQAPRIPAGLAAWICLAIIALLSIPSIVRRRWFEAFYYPHFLFIVFVAGALYHAKKGPEFLLPGFGLWVIDRAIRFYNNFRAVEVKSVTHYSDVTKFQIGGVRPSHPGQIAWVQIPSISFFNWHPFTIASAPGQDTATIAVRALGSYTRKLQMTDGNTMEMAPMTAGSDTGLVDMARPPKVRIDGPYGVGRIQWGQHPVVVLVAGGIGITPSISIATHIVNQAAAGVIPPNGPGWHVHLLWTVKDLSNLAWFEEELKNLATMASDPAVSATLDVTIHVTKDNVSRMETASVTEQTVEKMYRYEGPGQVFQGRPDMMKWFEDVRDTRRGMDASVNLCGPTPMVDSARTAASKASCEDILFHVEEEVFNF</sequence>
<feature type="transmembrane region" description="Helical" evidence="8">
    <location>
        <begin position="147"/>
        <end position="167"/>
    </location>
</feature>
<keyword evidence="6" id="KW-0813">Transport</keyword>
<dbReference type="InterPro" id="IPR000778">
    <property type="entry name" value="Cyt_b245_heavy_chain"/>
</dbReference>
<dbReference type="Pfam" id="PF01794">
    <property type="entry name" value="Ferric_reduct"/>
    <property type="match status" value="1"/>
</dbReference>
<feature type="transmembrane region" description="Helical" evidence="8">
    <location>
        <begin position="64"/>
        <end position="89"/>
    </location>
</feature>
<dbReference type="EMBL" id="JAVFKD010000004">
    <property type="protein sequence ID" value="KAK5996192.1"/>
    <property type="molecule type" value="Genomic_DNA"/>
</dbReference>
<dbReference type="CDD" id="cd06186">
    <property type="entry name" value="NOX_Duox_like_FAD_NADP"/>
    <property type="match status" value="1"/>
</dbReference>
<feature type="domain" description="FAD-binding FR-type" evidence="9">
    <location>
        <begin position="254"/>
        <end position="372"/>
    </location>
</feature>
<dbReference type="PANTHER" id="PTHR11972">
    <property type="entry name" value="NADPH OXIDASE"/>
    <property type="match status" value="1"/>
</dbReference>
<dbReference type="PROSITE" id="PS51384">
    <property type="entry name" value="FAD_FR"/>
    <property type="match status" value="1"/>
</dbReference>
<keyword evidence="7 8" id="KW-0472">Membrane</keyword>
<evidence type="ECO:0000256" key="6">
    <source>
        <dbReference type="ARBA" id="ARBA00023065"/>
    </source>
</evidence>
<keyword evidence="5" id="KW-0560">Oxidoreductase</keyword>
<organism evidence="10 11">
    <name type="scientific">Cladobotryum mycophilum</name>
    <dbReference type="NCBI Taxonomy" id="491253"/>
    <lineage>
        <taxon>Eukaryota</taxon>
        <taxon>Fungi</taxon>
        <taxon>Dikarya</taxon>
        <taxon>Ascomycota</taxon>
        <taxon>Pezizomycotina</taxon>
        <taxon>Sordariomycetes</taxon>
        <taxon>Hypocreomycetidae</taxon>
        <taxon>Hypocreales</taxon>
        <taxon>Hypocreaceae</taxon>
        <taxon>Cladobotryum</taxon>
    </lineage>
</organism>
<dbReference type="Pfam" id="PF08022">
    <property type="entry name" value="FAD_binding_8"/>
    <property type="match status" value="1"/>
</dbReference>
<evidence type="ECO:0000256" key="8">
    <source>
        <dbReference type="SAM" id="Phobius"/>
    </source>
</evidence>
<dbReference type="InterPro" id="IPR013121">
    <property type="entry name" value="Fe_red_NAD-bd_6"/>
</dbReference>
<keyword evidence="6" id="KW-0406">Ion transport</keyword>
<gene>
    <name evidence="10" type="ORF">PT974_04620</name>
</gene>
<evidence type="ECO:0000313" key="11">
    <source>
        <dbReference type="Proteomes" id="UP001338125"/>
    </source>
</evidence>
<proteinExistence type="predicted"/>
<dbReference type="PRINTS" id="PR00466">
    <property type="entry name" value="GP91PHOX"/>
</dbReference>
<evidence type="ECO:0000256" key="2">
    <source>
        <dbReference type="ARBA" id="ARBA00022692"/>
    </source>
</evidence>
<dbReference type="InterPro" id="IPR017927">
    <property type="entry name" value="FAD-bd_FR_type"/>
</dbReference>
<evidence type="ECO:0000313" key="10">
    <source>
        <dbReference type="EMBL" id="KAK5996192.1"/>
    </source>
</evidence>
<dbReference type="SFLD" id="SFLDG01168">
    <property type="entry name" value="Ferric_reductase_subgroup_(FRE"/>
    <property type="match status" value="1"/>
</dbReference>
<keyword evidence="3" id="KW-0249">Electron transport</keyword>
<reference evidence="10 11" key="1">
    <citation type="submission" date="2024-01" db="EMBL/GenBank/DDBJ databases">
        <title>Complete genome of Cladobotryum mycophilum ATHUM6906.</title>
        <authorList>
            <person name="Christinaki A.C."/>
            <person name="Myridakis A.I."/>
            <person name="Kouvelis V.N."/>
        </authorList>
    </citation>
    <scope>NUCLEOTIDE SEQUENCE [LARGE SCALE GENOMIC DNA]</scope>
    <source>
        <strain evidence="10 11">ATHUM6906</strain>
    </source>
</reference>
<protein>
    <submittedName>
        <fullName evidence="10">Superoxide-generating NADPH oxidase heavy chain subunit B-like protein</fullName>
    </submittedName>
</protein>
<accession>A0ABR0SVK0</accession>
<dbReference type="InterPro" id="IPR050369">
    <property type="entry name" value="RBOH/FRE"/>
</dbReference>
<feature type="transmembrane region" description="Helical" evidence="8">
    <location>
        <begin position="109"/>
        <end position="126"/>
    </location>
</feature>
<name>A0ABR0SVK0_9HYPO</name>
<dbReference type="SUPFAM" id="SSF52343">
    <property type="entry name" value="Ferredoxin reductase-like, C-terminal NADP-linked domain"/>
    <property type="match status" value="1"/>
</dbReference>
<comment type="subcellular location">
    <subcellularLocation>
        <location evidence="1">Membrane</location>
        <topology evidence="1">Multi-pass membrane protein</topology>
    </subcellularLocation>
</comment>
<dbReference type="InterPro" id="IPR013112">
    <property type="entry name" value="FAD-bd_8"/>
</dbReference>
<evidence type="ECO:0000256" key="4">
    <source>
        <dbReference type="ARBA" id="ARBA00022989"/>
    </source>
</evidence>
<feature type="transmembrane region" description="Helical" evidence="8">
    <location>
        <begin position="214"/>
        <end position="233"/>
    </location>
</feature>
<evidence type="ECO:0000256" key="3">
    <source>
        <dbReference type="ARBA" id="ARBA00022982"/>
    </source>
</evidence>
<dbReference type="SFLD" id="SFLDS00052">
    <property type="entry name" value="Ferric_Reductase_Domain"/>
    <property type="match status" value="1"/>
</dbReference>
<dbReference type="InterPro" id="IPR013130">
    <property type="entry name" value="Fe3_Rdtase_TM_dom"/>
</dbReference>
<dbReference type="PANTHER" id="PTHR11972:SF69">
    <property type="entry name" value="FERRIC REDUCTION OXIDASE 6-RELATED"/>
    <property type="match status" value="1"/>
</dbReference>
<dbReference type="Proteomes" id="UP001338125">
    <property type="component" value="Unassembled WGS sequence"/>
</dbReference>
<evidence type="ECO:0000256" key="5">
    <source>
        <dbReference type="ARBA" id="ARBA00023002"/>
    </source>
</evidence>
<dbReference type="SUPFAM" id="SSF63380">
    <property type="entry name" value="Riboflavin synthase domain-like"/>
    <property type="match status" value="1"/>
</dbReference>